<organism evidence="1 2">
    <name type="scientific">Devosia nitrariae</name>
    <dbReference type="NCBI Taxonomy" id="2071872"/>
    <lineage>
        <taxon>Bacteria</taxon>
        <taxon>Pseudomonadati</taxon>
        <taxon>Pseudomonadota</taxon>
        <taxon>Alphaproteobacteria</taxon>
        <taxon>Hyphomicrobiales</taxon>
        <taxon>Devosiaceae</taxon>
        <taxon>Devosia</taxon>
    </lineage>
</organism>
<sequence>MCLACAREDMATLPHLSPDAAIACRLDTIAGMIRTCHRHDLSFVQIADKDTMGEHRGDYSLAVSDAWELMSEYEFTVSRRAPSDAEIYFIGRIGILPGIPCPLLDAMEMGMAARVCQTLGVYAEKGPKGKQSGLNEDELQSVMQTGYSIVAAGEEGLRKMVQTQHANMVRPGRELGAARLLGKLRHLLQISMGRDLDPLRQLIVDIISELEPLGPDDPKVFGVSPVKRHWHTLESASRTYGLSARTILGDLKRSGTFGVRKGARTGDHKISACTLEALYRSRDALLGQVRLFELTGIRNRYLSAFEEAGLIGRAGRHGEKRYSALFRRGAVDDLIDRINGVAPTVSEAPSPDYVTLVDAYLESDWTLPEVLMKIVNEEVAAVQLPGLPMFDALLVDLFSLKRLHPFFGKDHMSVEEVAELLAIGETAVSRLAHHQILPFARTRSGLRHSRLRRSILREHALEFAKRYITVAEIWRAGIPMIKVRKWLDSLGLRRVPFPPDVRCTFYLRNEVEPQLPNWTREFRSPD</sequence>
<accession>A0ABQ5WA88</accession>
<dbReference type="Proteomes" id="UP001156691">
    <property type="component" value="Unassembled WGS sequence"/>
</dbReference>
<evidence type="ECO:0000313" key="2">
    <source>
        <dbReference type="Proteomes" id="UP001156691"/>
    </source>
</evidence>
<dbReference type="EMBL" id="BSNS01000020">
    <property type="protein sequence ID" value="GLQ56551.1"/>
    <property type="molecule type" value="Genomic_DNA"/>
</dbReference>
<evidence type="ECO:0000313" key="1">
    <source>
        <dbReference type="EMBL" id="GLQ56551.1"/>
    </source>
</evidence>
<protein>
    <submittedName>
        <fullName evidence="1">Uncharacterized protein</fullName>
    </submittedName>
</protein>
<comment type="caution">
    <text evidence="1">The sequence shown here is derived from an EMBL/GenBank/DDBJ whole genome shotgun (WGS) entry which is preliminary data.</text>
</comment>
<keyword evidence="2" id="KW-1185">Reference proteome</keyword>
<proteinExistence type="predicted"/>
<gene>
    <name evidence="1" type="ORF">GCM10010862_38100</name>
</gene>
<name>A0ABQ5WA88_9HYPH</name>
<reference evidence="2" key="1">
    <citation type="journal article" date="2019" name="Int. J. Syst. Evol. Microbiol.">
        <title>The Global Catalogue of Microorganisms (GCM) 10K type strain sequencing project: providing services to taxonomists for standard genome sequencing and annotation.</title>
        <authorList>
            <consortium name="The Broad Institute Genomics Platform"/>
            <consortium name="The Broad Institute Genome Sequencing Center for Infectious Disease"/>
            <person name="Wu L."/>
            <person name="Ma J."/>
        </authorList>
    </citation>
    <scope>NUCLEOTIDE SEQUENCE [LARGE SCALE GENOMIC DNA]</scope>
    <source>
        <strain evidence="2">NBRC 112416</strain>
    </source>
</reference>